<reference evidence="1 2" key="1">
    <citation type="submission" date="2019-07" db="EMBL/GenBank/DDBJ databases">
        <title>Description of 53C-WASEF.</title>
        <authorList>
            <person name="Pitt A."/>
            <person name="Hahn M.W."/>
        </authorList>
    </citation>
    <scope>NUCLEOTIDE SEQUENCE [LARGE SCALE GENOMIC DNA]</scope>
    <source>
        <strain evidence="1 2">53C-WASEF</strain>
    </source>
</reference>
<dbReference type="Gene3D" id="1.25.40.290">
    <property type="entry name" value="ARM repeat domains"/>
    <property type="match status" value="1"/>
</dbReference>
<evidence type="ECO:0000313" key="2">
    <source>
        <dbReference type="Proteomes" id="UP000315648"/>
    </source>
</evidence>
<dbReference type="RefSeq" id="WP_144228516.1">
    <property type="nucleotide sequence ID" value="NZ_CBCRVV010000025.1"/>
</dbReference>
<accession>A0A556QNG0</accession>
<sequence length="361" mass="40217">MSDQLKDMFDAARYRSLASELSALSPAFNATTFLDHTLTGLSSRELMDRMRRTSTGVALALPLPYREQLAVLRALAARIDRGFIGIFLSDFVAQHGLDDVPASLDALRFFTRFGSAEFAIRPFILRDQAATLAVLLDWSVSEDEHVRRLASEGSRPRLPWGARLQSLVADPSPTFPILETLRADDSLYVRKSVANHLNDIAKDHPDRVIALLKTWDDSDARTAWIIRHALRTLIKAGRTEALELIGAGAAARLDVDCFQAAPRKLALGDTLALTATITSRANKSQRLVIDYVIHYARARGTSSQKVFKWKTLDLPARGNLTLTKRQTIRDFSTRRHHAGRHIVELQINGRRLAEAAFSLSV</sequence>
<evidence type="ECO:0000313" key="1">
    <source>
        <dbReference type="EMBL" id="TSJ78175.1"/>
    </source>
</evidence>
<proteinExistence type="predicted"/>
<dbReference type="Proteomes" id="UP000315648">
    <property type="component" value="Unassembled WGS sequence"/>
</dbReference>
<dbReference type="Pfam" id="PF08713">
    <property type="entry name" value="DNA_alkylation"/>
    <property type="match status" value="1"/>
</dbReference>
<protein>
    <submittedName>
        <fullName evidence="1">DNA alkylation repair protein</fullName>
    </submittedName>
</protein>
<dbReference type="InterPro" id="IPR016024">
    <property type="entry name" value="ARM-type_fold"/>
</dbReference>
<comment type="caution">
    <text evidence="1">The sequence shown here is derived from an EMBL/GenBank/DDBJ whole genome shotgun (WGS) entry which is preliminary data.</text>
</comment>
<dbReference type="SUPFAM" id="SSF48371">
    <property type="entry name" value="ARM repeat"/>
    <property type="match status" value="1"/>
</dbReference>
<dbReference type="AlphaFoldDB" id="A0A556QNG0"/>
<organism evidence="1 2">
    <name type="scientific">Rariglobus hedericola</name>
    <dbReference type="NCBI Taxonomy" id="2597822"/>
    <lineage>
        <taxon>Bacteria</taxon>
        <taxon>Pseudomonadati</taxon>
        <taxon>Verrucomicrobiota</taxon>
        <taxon>Opitutia</taxon>
        <taxon>Opitutales</taxon>
        <taxon>Opitutaceae</taxon>
        <taxon>Rariglobus</taxon>
    </lineage>
</organism>
<name>A0A556QNG0_9BACT</name>
<dbReference type="EMBL" id="VMBG01000001">
    <property type="protein sequence ID" value="TSJ78175.1"/>
    <property type="molecule type" value="Genomic_DNA"/>
</dbReference>
<dbReference type="InterPro" id="IPR014825">
    <property type="entry name" value="DNA_alkylation"/>
</dbReference>
<keyword evidence="2" id="KW-1185">Reference proteome</keyword>
<gene>
    <name evidence="1" type="ORF">FPL22_02385</name>
</gene>
<dbReference type="OrthoDB" id="9797162at2"/>